<dbReference type="InterPro" id="IPR036465">
    <property type="entry name" value="vWFA_dom_sf"/>
</dbReference>
<reference evidence="5 6" key="1">
    <citation type="journal article" date="2015" name="BMC Genomics">
        <title>Genome mining reveals unlocked bioactive potential of marine Gram-negative bacteria.</title>
        <authorList>
            <person name="Machado H."/>
            <person name="Sonnenschein E.C."/>
            <person name="Melchiorsen J."/>
            <person name="Gram L."/>
        </authorList>
    </citation>
    <scope>NUCLEOTIDE SEQUENCE [LARGE SCALE GENOMIC DNA]</scope>
    <source>
        <strain evidence="5 6">S3137</strain>
    </source>
</reference>
<sequence>MLSSPSKVLTALAVGLFSLLLCSPALASNDSHANNKAQLRLSDAHGAHVAPGVLLNTQAKMRITGLINHVEITQTFINRHPFAVNAQYVFPLPSESAVHAMVMTVGERKIVGKIAEKQAAERQYQAAKRAGKRAALVNQQRANMFTSRLANLGPGEQVRITLQYQEMVSLRDAQLSVRLPMTFTPRYHPRQYRLGGADEVATLSSPELEKTAGATAGATAEATASKAAELASGWMSPRFVQQATGQQPLTNTQPKLQLQVDIDFGLALHSIRTPHYKADIRNPSFGRYQLLVSDESMNRDFVLRAKVEQSDKARAAFFRQTAQSGDYGLLMLLPPSDEFSAQQRLARELIFVIDSSGSMHGSSMQAAKQALFYALDNMNENDSFNIIDFDSTARLFRPSAVAANEFNRNEAERFVYNLDADGGTEIAGALHHALDAKQHPGFVRQVVFLTDGSVSNEQALFDLIKARLGDSRLFTVGIGSAPNSYFMRRAAQVGRGSYTFISDGSEVQAQMQALIARLANPALRDLHLAGARSGELDYWPKPLPDLYFGEPLMVAIKLDSQQQDIHINATSQHGPLRLSMPMHESARNYERSEAIARVWARQQIASLLLYNEQQAVREQVLELALKHQLLSPFTAFIAVDETPAKSPAMHDEQVPNPMAQGQRLMRFAQTDGQSLWHVLVGMMLMVIASAWLKVRGQHG</sequence>
<evidence type="ECO:0000256" key="1">
    <source>
        <dbReference type="SAM" id="Phobius"/>
    </source>
</evidence>
<dbReference type="PROSITE" id="PS50234">
    <property type="entry name" value="VWFA"/>
    <property type="match status" value="1"/>
</dbReference>
<dbReference type="OrthoDB" id="9784383at2"/>
<name>A0A0F4PQW2_9GAMM</name>
<dbReference type="AlphaFoldDB" id="A0A0F4PQW2"/>
<dbReference type="PANTHER" id="PTHR45737:SF6">
    <property type="entry name" value="VON WILLEBRAND FACTOR A DOMAIN-CONTAINING PROTEIN 5A"/>
    <property type="match status" value="1"/>
</dbReference>
<dbReference type="Pfam" id="PF08487">
    <property type="entry name" value="VIT"/>
    <property type="match status" value="1"/>
</dbReference>
<evidence type="ECO:0000313" key="6">
    <source>
        <dbReference type="Proteomes" id="UP000033664"/>
    </source>
</evidence>
<accession>A0A0F4PQW2</accession>
<dbReference type="SMART" id="SM00327">
    <property type="entry name" value="VWA"/>
    <property type="match status" value="1"/>
</dbReference>
<dbReference type="PROSITE" id="PS51468">
    <property type="entry name" value="VIT"/>
    <property type="match status" value="1"/>
</dbReference>
<keyword evidence="1" id="KW-0812">Transmembrane</keyword>
<evidence type="ECO:0008006" key="7">
    <source>
        <dbReference type="Google" id="ProtNLM"/>
    </source>
</evidence>
<dbReference type="SUPFAM" id="SSF53300">
    <property type="entry name" value="vWA-like"/>
    <property type="match status" value="1"/>
</dbReference>
<dbReference type="Proteomes" id="UP000033664">
    <property type="component" value="Unassembled WGS sequence"/>
</dbReference>
<dbReference type="NCBIfam" id="TIGR03788">
    <property type="entry name" value="marine_srt_targ"/>
    <property type="match status" value="1"/>
</dbReference>
<dbReference type="Pfam" id="PF13768">
    <property type="entry name" value="VWA_3"/>
    <property type="match status" value="1"/>
</dbReference>
<evidence type="ECO:0000259" key="4">
    <source>
        <dbReference type="PROSITE" id="PS51468"/>
    </source>
</evidence>
<evidence type="ECO:0000259" key="3">
    <source>
        <dbReference type="PROSITE" id="PS50234"/>
    </source>
</evidence>
<keyword evidence="1" id="KW-1133">Transmembrane helix</keyword>
<dbReference type="SMART" id="SM00609">
    <property type="entry name" value="VIT"/>
    <property type="match status" value="1"/>
</dbReference>
<keyword evidence="6" id="KW-1185">Reference proteome</keyword>
<keyword evidence="2" id="KW-0732">Signal</keyword>
<feature type="chain" id="PRO_5002474796" description="Marine proteobacterial sortase target protein" evidence="2">
    <location>
        <begin position="28"/>
        <end position="699"/>
    </location>
</feature>
<feature type="domain" description="VWFA" evidence="3">
    <location>
        <begin position="348"/>
        <end position="518"/>
    </location>
</feature>
<gene>
    <name evidence="5" type="ORF">TW72_12365</name>
</gene>
<dbReference type="Gene3D" id="3.40.50.410">
    <property type="entry name" value="von Willebrand factor, type A domain"/>
    <property type="match status" value="1"/>
</dbReference>
<dbReference type="PANTHER" id="PTHR45737">
    <property type="entry name" value="VON WILLEBRAND FACTOR A DOMAIN-CONTAINING PROTEIN 5A"/>
    <property type="match status" value="1"/>
</dbReference>
<dbReference type="EMBL" id="JXXZ01000010">
    <property type="protein sequence ID" value="KJY98522.1"/>
    <property type="molecule type" value="Genomic_DNA"/>
</dbReference>
<feature type="transmembrane region" description="Helical" evidence="1">
    <location>
        <begin position="675"/>
        <end position="694"/>
    </location>
</feature>
<dbReference type="InterPro" id="IPR013694">
    <property type="entry name" value="VIT"/>
</dbReference>
<evidence type="ECO:0000313" key="5">
    <source>
        <dbReference type="EMBL" id="KJY98522.1"/>
    </source>
</evidence>
<protein>
    <recommendedName>
        <fullName evidence="7">Marine proteobacterial sortase target protein</fullName>
    </recommendedName>
</protein>
<dbReference type="InterPro" id="IPR002035">
    <property type="entry name" value="VWF_A"/>
</dbReference>
<dbReference type="InterPro" id="IPR022440">
    <property type="entry name" value="CHP03788"/>
</dbReference>
<proteinExistence type="predicted"/>
<organism evidence="5 6">
    <name type="scientific">Pseudoalteromonas ruthenica</name>
    <dbReference type="NCBI Taxonomy" id="151081"/>
    <lineage>
        <taxon>Bacteria</taxon>
        <taxon>Pseudomonadati</taxon>
        <taxon>Pseudomonadota</taxon>
        <taxon>Gammaproteobacteria</taxon>
        <taxon>Alteromonadales</taxon>
        <taxon>Pseudoalteromonadaceae</taxon>
        <taxon>Pseudoalteromonas</taxon>
    </lineage>
</organism>
<dbReference type="RefSeq" id="WP_045979712.1">
    <property type="nucleotide sequence ID" value="NZ_JXXY01000010.1"/>
</dbReference>
<keyword evidence="1" id="KW-0472">Membrane</keyword>
<feature type="domain" description="VIT" evidence="4">
    <location>
        <begin position="38"/>
        <end position="166"/>
    </location>
</feature>
<dbReference type="eggNOG" id="COG2304">
    <property type="taxonomic scope" value="Bacteria"/>
</dbReference>
<dbReference type="PATRIC" id="fig|151081.8.peg.2304"/>
<feature type="signal peptide" evidence="2">
    <location>
        <begin position="1"/>
        <end position="27"/>
    </location>
</feature>
<comment type="caution">
    <text evidence="5">The sequence shown here is derived from an EMBL/GenBank/DDBJ whole genome shotgun (WGS) entry which is preliminary data.</text>
</comment>
<evidence type="ECO:0000256" key="2">
    <source>
        <dbReference type="SAM" id="SignalP"/>
    </source>
</evidence>
<dbReference type="GeneID" id="58229286"/>